<dbReference type="Gene3D" id="3.80.10.10">
    <property type="entry name" value="Ribonuclease Inhibitor"/>
    <property type="match status" value="2"/>
</dbReference>
<accession>A0A182QEG5</accession>
<dbReference type="PANTHER" id="PTHR45712">
    <property type="entry name" value="AGAP008170-PA"/>
    <property type="match status" value="1"/>
</dbReference>
<name>A0A182QEG5_9DIPT</name>
<dbReference type="Proteomes" id="UP000075886">
    <property type="component" value="Unassembled WGS sequence"/>
</dbReference>
<evidence type="ECO:0000313" key="4">
    <source>
        <dbReference type="Proteomes" id="UP000075886"/>
    </source>
</evidence>
<keyword evidence="1" id="KW-0433">Leucine-rich repeat</keyword>
<dbReference type="STRING" id="69004.A0A182QEG5"/>
<dbReference type="InterPro" id="IPR050333">
    <property type="entry name" value="SLRP"/>
</dbReference>
<dbReference type="GO" id="GO:0005615">
    <property type="term" value="C:extracellular space"/>
    <property type="evidence" value="ECO:0007669"/>
    <property type="project" value="TreeGrafter"/>
</dbReference>
<dbReference type="VEuPathDB" id="VectorBase:AFAF008493"/>
<protein>
    <recommendedName>
        <fullName evidence="5">Leucine rich immune protein (Coil-less)</fullName>
    </recommendedName>
</protein>
<evidence type="ECO:0000256" key="2">
    <source>
        <dbReference type="ARBA" id="ARBA00022737"/>
    </source>
</evidence>
<dbReference type="PANTHER" id="PTHR45712:SF22">
    <property type="entry name" value="INSULIN-LIKE GROWTH FACTOR-BINDING PROTEIN COMPLEX ACID LABILE SUBUNIT"/>
    <property type="match status" value="1"/>
</dbReference>
<sequence>MEGTFVLKHIPPTYGVITLHNLMIRSFTSKLFDDFKATRSNASFLCLSLAVESSAIRSFALESGDTFDYMQFHKTQLKTITFGWNCSVSLDLSNNAIHTLFYSSDGARSSSLVDVFLNNNKLRSINLNLFRPMKLLRQLDLSHNHITFVTGALVAESLSFLDLSFNRLFEMDCCQWFVPNFTDLIARNNTFQLLPKCMERVLANVSYIAFDNNHLHVNEMYKFGTLSNLKRLSLMNNKLTHITLNEQTLPVQLFLENIDLSSNNITSLNASSVSSADVFPVLKEIYLNGNILTTLDENNFNGMKSLIVADISNNRIFAVRGVLLNINELLDSEIWSRLSALRFQTILDVSYNAQPNANLFNMSTNLAE</sequence>
<dbReference type="EMBL" id="AXCN02000823">
    <property type="status" value="NOT_ANNOTATED_CDS"/>
    <property type="molecule type" value="Genomic_DNA"/>
</dbReference>
<proteinExistence type="predicted"/>
<dbReference type="InterPro" id="IPR003591">
    <property type="entry name" value="Leu-rich_rpt_typical-subtyp"/>
</dbReference>
<evidence type="ECO:0008006" key="5">
    <source>
        <dbReference type="Google" id="ProtNLM"/>
    </source>
</evidence>
<keyword evidence="4" id="KW-1185">Reference proteome</keyword>
<keyword evidence="2" id="KW-0677">Repeat</keyword>
<dbReference type="InterPro" id="IPR032675">
    <property type="entry name" value="LRR_dom_sf"/>
</dbReference>
<evidence type="ECO:0000256" key="1">
    <source>
        <dbReference type="ARBA" id="ARBA00022614"/>
    </source>
</evidence>
<dbReference type="AlphaFoldDB" id="A0A182QEG5"/>
<dbReference type="PROSITE" id="PS51450">
    <property type="entry name" value="LRR"/>
    <property type="match status" value="2"/>
</dbReference>
<reference evidence="3" key="2">
    <citation type="submission" date="2020-05" db="UniProtKB">
        <authorList>
            <consortium name="EnsemblMetazoa"/>
        </authorList>
    </citation>
    <scope>IDENTIFICATION</scope>
    <source>
        <strain evidence="3">FAR1</strain>
    </source>
</reference>
<reference evidence="4" key="1">
    <citation type="submission" date="2014-01" db="EMBL/GenBank/DDBJ databases">
        <title>The Genome Sequence of Anopheles farauti FAR1 (V2).</title>
        <authorList>
            <consortium name="The Broad Institute Genomics Platform"/>
            <person name="Neafsey D.E."/>
            <person name="Besansky N."/>
            <person name="Howell P."/>
            <person name="Walton C."/>
            <person name="Young S.K."/>
            <person name="Zeng Q."/>
            <person name="Gargeya S."/>
            <person name="Fitzgerald M."/>
            <person name="Haas B."/>
            <person name="Abouelleil A."/>
            <person name="Allen A.W."/>
            <person name="Alvarado L."/>
            <person name="Arachchi H.M."/>
            <person name="Berlin A.M."/>
            <person name="Chapman S.B."/>
            <person name="Gainer-Dewar J."/>
            <person name="Goldberg J."/>
            <person name="Griggs A."/>
            <person name="Gujja S."/>
            <person name="Hansen M."/>
            <person name="Howarth C."/>
            <person name="Imamovic A."/>
            <person name="Ireland A."/>
            <person name="Larimer J."/>
            <person name="McCowan C."/>
            <person name="Murphy C."/>
            <person name="Pearson M."/>
            <person name="Poon T.W."/>
            <person name="Priest M."/>
            <person name="Roberts A."/>
            <person name="Saif S."/>
            <person name="Shea T."/>
            <person name="Sisk P."/>
            <person name="Sykes S."/>
            <person name="Wortman J."/>
            <person name="Nusbaum C."/>
            <person name="Birren B."/>
        </authorList>
    </citation>
    <scope>NUCLEOTIDE SEQUENCE [LARGE SCALE GENOMIC DNA]</scope>
    <source>
        <strain evidence="4">FAR1</strain>
    </source>
</reference>
<evidence type="ECO:0000313" key="3">
    <source>
        <dbReference type="EnsemblMetazoa" id="AFAF008493-PA"/>
    </source>
</evidence>
<dbReference type="SUPFAM" id="SSF52058">
    <property type="entry name" value="L domain-like"/>
    <property type="match status" value="1"/>
</dbReference>
<dbReference type="EnsemblMetazoa" id="AFAF008493-RA">
    <property type="protein sequence ID" value="AFAF008493-PA"/>
    <property type="gene ID" value="AFAF008493"/>
</dbReference>
<dbReference type="SMART" id="SM00369">
    <property type="entry name" value="LRR_TYP"/>
    <property type="match status" value="4"/>
</dbReference>
<organism evidence="3 4">
    <name type="scientific">Anopheles farauti</name>
    <dbReference type="NCBI Taxonomy" id="69004"/>
    <lineage>
        <taxon>Eukaryota</taxon>
        <taxon>Metazoa</taxon>
        <taxon>Ecdysozoa</taxon>
        <taxon>Arthropoda</taxon>
        <taxon>Hexapoda</taxon>
        <taxon>Insecta</taxon>
        <taxon>Pterygota</taxon>
        <taxon>Neoptera</taxon>
        <taxon>Endopterygota</taxon>
        <taxon>Diptera</taxon>
        <taxon>Nematocera</taxon>
        <taxon>Culicoidea</taxon>
        <taxon>Culicidae</taxon>
        <taxon>Anophelinae</taxon>
        <taxon>Anopheles</taxon>
    </lineage>
</organism>
<dbReference type="Pfam" id="PF13855">
    <property type="entry name" value="LRR_8"/>
    <property type="match status" value="1"/>
</dbReference>
<dbReference type="InterPro" id="IPR001611">
    <property type="entry name" value="Leu-rich_rpt"/>
</dbReference>